<reference evidence="2" key="1">
    <citation type="submission" date="2021-06" db="EMBL/GenBank/DDBJ databases">
        <authorList>
            <person name="Kallberg Y."/>
            <person name="Tangrot J."/>
            <person name="Rosling A."/>
        </authorList>
    </citation>
    <scope>NUCLEOTIDE SEQUENCE</scope>
    <source>
        <strain evidence="2">AZ414A</strain>
    </source>
</reference>
<evidence type="ECO:0000256" key="1">
    <source>
        <dbReference type="SAM" id="MobiDB-lite"/>
    </source>
</evidence>
<proteinExistence type="predicted"/>
<protein>
    <submittedName>
        <fullName evidence="2">8726_t:CDS:1</fullName>
    </submittedName>
</protein>
<feature type="region of interest" description="Disordered" evidence="1">
    <location>
        <begin position="121"/>
        <end position="145"/>
    </location>
</feature>
<accession>A0A9N9AZ61</accession>
<dbReference type="EMBL" id="CAJVPK010000767">
    <property type="protein sequence ID" value="CAG8547405.1"/>
    <property type="molecule type" value="Genomic_DNA"/>
</dbReference>
<dbReference type="AlphaFoldDB" id="A0A9N9AZ61"/>
<dbReference type="SUPFAM" id="SSF47095">
    <property type="entry name" value="HMG-box"/>
    <property type="match status" value="1"/>
</dbReference>
<evidence type="ECO:0000313" key="2">
    <source>
        <dbReference type="EMBL" id="CAG8547405.1"/>
    </source>
</evidence>
<dbReference type="Gene3D" id="1.10.30.10">
    <property type="entry name" value="High mobility group box domain"/>
    <property type="match status" value="1"/>
</dbReference>
<name>A0A9N9AZ61_9GLOM</name>
<keyword evidence="3" id="KW-1185">Reference proteome</keyword>
<feature type="compositionally biased region" description="Low complexity" evidence="1">
    <location>
        <begin position="135"/>
        <end position="145"/>
    </location>
</feature>
<organism evidence="2 3">
    <name type="scientific">Diversispora eburnea</name>
    <dbReference type="NCBI Taxonomy" id="1213867"/>
    <lineage>
        <taxon>Eukaryota</taxon>
        <taxon>Fungi</taxon>
        <taxon>Fungi incertae sedis</taxon>
        <taxon>Mucoromycota</taxon>
        <taxon>Glomeromycotina</taxon>
        <taxon>Glomeromycetes</taxon>
        <taxon>Diversisporales</taxon>
        <taxon>Diversisporaceae</taxon>
        <taxon>Diversispora</taxon>
    </lineage>
</organism>
<dbReference type="InterPro" id="IPR036910">
    <property type="entry name" value="HMG_box_dom_sf"/>
</dbReference>
<feature type="compositionally biased region" description="Polar residues" evidence="1">
    <location>
        <begin position="121"/>
        <end position="134"/>
    </location>
</feature>
<sequence length="427" mass="49616">KRKFMKNKRYPLPKNHFKINKIVQVIEQPKDNNFDFIYETGETGVKMNDGTKKWQLNAKRIKRSEGQKNDQTSISPYISEQCEQWSKELQDVKDYYHGLSKSACKLFKIIYGKEGFKANTPKNLNSTGTFEPPQSSESSYSSSESSFLGYQTSEQSLEMEMDDYCLTNNMDHTNNMNHANNNIYDYDPNKIIYLNNNKCPSEFKEFPEQFKTGGEITNDTVAKKSQLNTKANKPIWGLTNVPFPPKLTEEDIIKPRNNKCDKTKVPNKFFIYRKWYTMCLNSDEKKNDQTSISPLISKHWSNEPQEVKDYYASLSERAGELFKKRYGIYGLKRKTPNKIQKNKKQRNKELPEIHPKNKEENLNLTGIFELYQPHQPHLSNSFIARTFPAVHSSQLEALPLSLQLQSLQQPLLIFDQSSHLESLSPDS</sequence>
<evidence type="ECO:0000313" key="3">
    <source>
        <dbReference type="Proteomes" id="UP000789706"/>
    </source>
</evidence>
<dbReference type="OrthoDB" id="6247875at2759"/>
<feature type="non-terminal residue" evidence="2">
    <location>
        <position position="427"/>
    </location>
</feature>
<gene>
    <name evidence="2" type="ORF">DEBURN_LOCUS6927</name>
</gene>
<dbReference type="Proteomes" id="UP000789706">
    <property type="component" value="Unassembled WGS sequence"/>
</dbReference>
<comment type="caution">
    <text evidence="2">The sequence shown here is derived from an EMBL/GenBank/DDBJ whole genome shotgun (WGS) entry which is preliminary data.</text>
</comment>